<feature type="region of interest" description="Disordered" evidence="6">
    <location>
        <begin position="1190"/>
        <end position="1256"/>
    </location>
</feature>
<protein>
    <submittedName>
        <fullName evidence="8">(spotted green pufferfish) hypothetical protein</fullName>
    </submittedName>
</protein>
<feature type="compositionally biased region" description="Polar residues" evidence="6">
    <location>
        <begin position="1221"/>
        <end position="1232"/>
    </location>
</feature>
<evidence type="ECO:0000256" key="1">
    <source>
        <dbReference type="ARBA" id="ARBA00004308"/>
    </source>
</evidence>
<feature type="compositionally biased region" description="Pro residues" evidence="6">
    <location>
        <begin position="1196"/>
        <end position="1210"/>
    </location>
</feature>
<evidence type="ECO:0000256" key="6">
    <source>
        <dbReference type="SAM" id="MobiDB-lite"/>
    </source>
</evidence>
<evidence type="ECO:0000256" key="2">
    <source>
        <dbReference type="ARBA" id="ARBA00022553"/>
    </source>
</evidence>
<feature type="region of interest" description="Disordered" evidence="6">
    <location>
        <begin position="987"/>
        <end position="1144"/>
    </location>
</feature>
<feature type="region of interest" description="Disordered" evidence="6">
    <location>
        <begin position="1456"/>
        <end position="1558"/>
    </location>
</feature>
<dbReference type="InterPro" id="IPR001589">
    <property type="entry name" value="Actinin_actin-bd_CS"/>
</dbReference>
<dbReference type="PANTHER" id="PTHR14514:SF4">
    <property type="entry name" value="NESPRIN-2"/>
    <property type="match status" value="1"/>
</dbReference>
<dbReference type="PROSITE" id="PS50021">
    <property type="entry name" value="CH"/>
    <property type="match status" value="2"/>
</dbReference>
<dbReference type="OrthoDB" id="18740at2759"/>
<feature type="domain" description="Calponin-homology (CH)" evidence="7">
    <location>
        <begin position="191"/>
        <end position="297"/>
    </location>
</feature>
<feature type="region of interest" description="Disordered" evidence="6">
    <location>
        <begin position="1351"/>
        <end position="1383"/>
    </location>
</feature>
<dbReference type="FunFam" id="1.10.418.10:FF:000050">
    <property type="entry name" value="nesprin-2 isoform X2"/>
    <property type="match status" value="1"/>
</dbReference>
<evidence type="ECO:0000256" key="4">
    <source>
        <dbReference type="ARBA" id="ARBA00023136"/>
    </source>
</evidence>
<feature type="compositionally biased region" description="Low complexity" evidence="6">
    <location>
        <begin position="1365"/>
        <end position="1378"/>
    </location>
</feature>
<dbReference type="Gene3D" id="1.10.418.10">
    <property type="entry name" value="Calponin-like domain"/>
    <property type="match status" value="2"/>
</dbReference>
<keyword evidence="5" id="KW-0009">Actin-binding</keyword>
<feature type="domain" description="Calponin-homology (CH)" evidence="7">
    <location>
        <begin position="34"/>
        <end position="139"/>
    </location>
</feature>
<dbReference type="SMART" id="SM00033">
    <property type="entry name" value="CH"/>
    <property type="match status" value="2"/>
</dbReference>
<organism evidence="8">
    <name type="scientific">Tetraodon nigroviridis</name>
    <name type="common">Spotted green pufferfish</name>
    <name type="synonym">Chelonodon nigroviridis</name>
    <dbReference type="NCBI Taxonomy" id="99883"/>
    <lineage>
        <taxon>Eukaryota</taxon>
        <taxon>Metazoa</taxon>
        <taxon>Chordata</taxon>
        <taxon>Craniata</taxon>
        <taxon>Vertebrata</taxon>
        <taxon>Euteleostomi</taxon>
        <taxon>Actinopterygii</taxon>
        <taxon>Neopterygii</taxon>
        <taxon>Teleostei</taxon>
        <taxon>Neoteleostei</taxon>
        <taxon>Acanthomorphata</taxon>
        <taxon>Eupercaria</taxon>
        <taxon>Tetraodontiformes</taxon>
        <taxon>Tetradontoidea</taxon>
        <taxon>Tetraodontidae</taxon>
        <taxon>Tetraodon</taxon>
    </lineage>
</organism>
<dbReference type="InterPro" id="IPR057057">
    <property type="entry name" value="Spectrin_SYNE1"/>
</dbReference>
<dbReference type="SUPFAM" id="SSF47576">
    <property type="entry name" value="Calponin-homology domain, CH-domain"/>
    <property type="match status" value="1"/>
</dbReference>
<gene>
    <name evidence="8" type="ORF">GSTENG00023291001</name>
</gene>
<evidence type="ECO:0000313" key="8">
    <source>
        <dbReference type="EMBL" id="CAG03759.1"/>
    </source>
</evidence>
<sequence length="1778" mass="198704">MSSDFYSQDEAVERGSIPLDIDNVHMLLQVEQEQIQKKTFTNWVNAQLAKRRPPCMILDLFQDFRDGSRLLDLLEVMSGQRLSRERGRGMFQHRSNIEKALSFLKAKSIKLVNINIPDIIDGKPSIILGLIWTIILQYHIEELASSLSFGSRQSSMESLASLDSRSTLSSCSAGTSPVPPRGSPLHHRFRVSAKKALLLWVREQCHKAGCTLNVKDFKSSWRSGVVFLAILYALRPDVVDLSKARTRSNKQNLEEAFRVAERELRIPKLLDPDDVDVRDPDEKSIMTYVAQFLQYSKDLPLAEDDVQVCTAATEYLTLPKSPSPVSLPVHYTPAVSASPLRQASPEQKAKEVTHWLLQAYDELLEGWDSTEGESYAERYQVFHTFVVSFSEQRRPIIPLLTAMRRSPKPSEEQRALREAWDALTHKLREYRTELDTSLASPLDTVACWLLKAEGALAEEEAEAQDHGRAADDAKEKQQLLKVCLEEMPQHLKTFQSFQNTDLYGNMMVPADKLDELKRRFTSIRVSAKYHGIKLEYRQHRHTALDLLGRIRNKLQLWKRSYISPETVRVLLQDWHVSGPADAAAADYPHVSQQVKQLEEESTLALTEVTAAKSILGRVLSAWDSYRDGLSSLQAWLQHSSIRLSHGLTADVEPSFLFSSRFCPLKATSKQQLTAESLAELESRKAHLNEAANVLMELTDPQTSRVLEEELRRFNLLWTDFVRTNTLDSTSSAGVQGSSQEVQTLVRESTLILKEPLEAMAAPLLAYRKRLQVLQTLNEAEHVCLELQHSVSGLDWRLAELHFWETEAREVYQHLKTTDRQRRGQDPRARALISRGLQLEGQVVTEDQDLQAMVLTIQKNAPIQYLHASAMQDRVFIQDEEKAFSQQRHDSLVPKIVVQEYSEETVRSSPSSSAPPPMKEGIAGARDLEMAPQQQEQQVDFTAPERPCQYEQQQLEQHRQMFQCPEYCEQTSSQEQPPVKLPLSPQELQSRKAKAVKNRPWLQKPASGEHAPPHSSQANTQSMQAQPESGRQQVPQQMSEAEEAQQKPVKLGQIQSEEHQKEPKKKDQKPQLVRRRSGPSGESKTAPFPHPPQKKRAQNQSQVKVAVQASSQVPGASPEVASSPTDGQQAPTMHVPAEPQVSTPSQALLPEPAIAHAQIWARVRPSSPMQASLHGHIQPPVPAHIQLRSHAQSWAPVRPPSPKPPAQPQSPPQTAAQPQGQYSDWFSQSQSHSVAPPQPFDPHVHSRGQSPLQPWVADQESPIQAVPQQQLPISQPYPQQGYPAGSVPPQWPQLGPQVGAPGTAHVDRSYTQPCMQTEVLPQALPWNSMHQQPQVKGSGLFHPDQVQQLTWVQPSSQHQPQAFSHPQPQTLLQPPTQQPSQKALLTEPPAEAQLLVHTQPQIRSSESPENIRPPAQLLLQAEVQSPVQSVVAKTKPQLVTEPSFPSKAELLQPGQLVQTAPVGPPAPSQVTSPPHPKDQTQDQDPQNRIEVPVGGAPSLPEYQLPPHPQLQSPGHPEVVSPTQPTSPPQPRAEGQVGVKPPTPSPPQARGHVAPQRLSESPDLCVSPLTLSQAPPQAYTEAYAKAQALARNGFEEAKHCLQEHIRETISVFEDKSVSADQVSLKEETLRTLDPELLEEFLRAAKGMEAFCSPSQLRDMDFYTQCVRTQWEQLRFEVMRKLFNAAALQCELHLGSQIGQPTQVAKAGEQLGVPALACVSADSSLVEAGRRLQALKELCDTLNPEEAHRLAQTQLRECQSRLADIQRQFSGDQDVPLSESR</sequence>
<dbReference type="PANTHER" id="PTHR14514">
    <property type="entry name" value="PKA ANCHORING PROTEIN"/>
    <property type="match status" value="1"/>
</dbReference>
<dbReference type="InterPro" id="IPR001715">
    <property type="entry name" value="CH_dom"/>
</dbReference>
<keyword evidence="4" id="KW-0472">Membrane</keyword>
<keyword evidence="2" id="KW-0597">Phosphoprotein</keyword>
<name>Q4S6H3_TETNG</name>
<evidence type="ECO:0000259" key="7">
    <source>
        <dbReference type="PROSITE" id="PS50021"/>
    </source>
</evidence>
<reference evidence="8" key="2">
    <citation type="submission" date="2004-02" db="EMBL/GenBank/DDBJ databases">
        <authorList>
            <consortium name="Genoscope"/>
            <consortium name="Whitehead Institute Centre for Genome Research"/>
        </authorList>
    </citation>
    <scope>NUCLEOTIDE SEQUENCE</scope>
</reference>
<accession>Q4S6H3</accession>
<dbReference type="EMBL" id="CAAE01014728">
    <property type="protein sequence ID" value="CAG03759.1"/>
    <property type="molecule type" value="Genomic_DNA"/>
</dbReference>
<feature type="compositionally biased region" description="Polar residues" evidence="6">
    <location>
        <begin position="1351"/>
        <end position="1363"/>
    </location>
</feature>
<dbReference type="PROSITE" id="PS00019">
    <property type="entry name" value="ACTININ_1"/>
    <property type="match status" value="1"/>
</dbReference>
<dbReference type="InterPro" id="IPR036872">
    <property type="entry name" value="CH_dom_sf"/>
</dbReference>
<comment type="caution">
    <text evidence="8">The sequence shown here is derived from an EMBL/GenBank/DDBJ whole genome shotgun (WGS) entry which is preliminary data.</text>
</comment>
<feature type="compositionally biased region" description="Basic and acidic residues" evidence="6">
    <location>
        <begin position="1055"/>
        <end position="1068"/>
    </location>
</feature>
<proteinExistence type="predicted"/>
<evidence type="ECO:0000256" key="3">
    <source>
        <dbReference type="ARBA" id="ARBA00022737"/>
    </source>
</evidence>
<evidence type="ECO:0000256" key="5">
    <source>
        <dbReference type="ARBA" id="ARBA00023203"/>
    </source>
</evidence>
<reference evidence="8" key="1">
    <citation type="journal article" date="2004" name="Nature">
        <title>Genome duplication in the teleost fish Tetraodon nigroviridis reveals the early vertebrate proto-karyotype.</title>
        <authorList>
            <person name="Jaillon O."/>
            <person name="Aury J.-M."/>
            <person name="Brunet F."/>
            <person name="Petit J.-L."/>
            <person name="Stange-Thomann N."/>
            <person name="Mauceli E."/>
            <person name="Bouneau L."/>
            <person name="Fischer C."/>
            <person name="Ozouf-Costaz C."/>
            <person name="Bernot A."/>
            <person name="Nicaud S."/>
            <person name="Jaffe D."/>
            <person name="Fisher S."/>
            <person name="Lutfalla G."/>
            <person name="Dossat C."/>
            <person name="Segurens B."/>
            <person name="Dasilva C."/>
            <person name="Salanoubat M."/>
            <person name="Levy M."/>
            <person name="Boudet N."/>
            <person name="Castellano S."/>
            <person name="Anthouard V."/>
            <person name="Jubin C."/>
            <person name="Castelli V."/>
            <person name="Katinka M."/>
            <person name="Vacherie B."/>
            <person name="Biemont C."/>
            <person name="Skalli Z."/>
            <person name="Cattolico L."/>
            <person name="Poulain J."/>
            <person name="De Berardinis V."/>
            <person name="Cruaud C."/>
            <person name="Duprat S."/>
            <person name="Brottier P."/>
            <person name="Coutanceau J.-P."/>
            <person name="Gouzy J."/>
            <person name="Parra G."/>
            <person name="Lardier G."/>
            <person name="Chapple C."/>
            <person name="McKernan K.J."/>
            <person name="McEwan P."/>
            <person name="Bosak S."/>
            <person name="Kellis M."/>
            <person name="Volff J.-N."/>
            <person name="Guigo R."/>
            <person name="Zody M.C."/>
            <person name="Mesirov J."/>
            <person name="Lindblad-Toh K."/>
            <person name="Birren B."/>
            <person name="Nusbaum C."/>
            <person name="Kahn D."/>
            <person name="Robinson-Rechavi M."/>
            <person name="Laudet V."/>
            <person name="Schachter V."/>
            <person name="Quetier F."/>
            <person name="Saurin W."/>
            <person name="Scarpelli C."/>
            <person name="Wincker P."/>
            <person name="Lander E.S."/>
            <person name="Weissenbach J."/>
            <person name="Roest Crollius H."/>
        </authorList>
    </citation>
    <scope>NUCLEOTIDE SEQUENCE [LARGE SCALE GENOMIC DNA]</scope>
</reference>
<dbReference type="Pfam" id="PF25034">
    <property type="entry name" value="Spectrin_SYNE1"/>
    <property type="match status" value="1"/>
</dbReference>
<feature type="compositionally biased region" description="Low complexity" evidence="6">
    <location>
        <begin position="1097"/>
        <end position="1112"/>
    </location>
</feature>
<feature type="compositionally biased region" description="Polar residues" evidence="6">
    <location>
        <begin position="1119"/>
        <end position="1130"/>
    </location>
</feature>
<dbReference type="Pfam" id="PF00307">
    <property type="entry name" value="CH"/>
    <property type="match status" value="2"/>
</dbReference>
<comment type="subcellular location">
    <subcellularLocation>
        <location evidence="1">Endomembrane system</location>
    </subcellularLocation>
</comment>
<feature type="compositionally biased region" description="Polar residues" evidence="6">
    <location>
        <begin position="1013"/>
        <end position="1038"/>
    </location>
</feature>
<dbReference type="KEGG" id="tng:GSTEN00023291G001"/>
<keyword evidence="3" id="KW-0677">Repeat</keyword>
<dbReference type="GO" id="GO:0003779">
    <property type="term" value="F:actin binding"/>
    <property type="evidence" value="ECO:0007669"/>
    <property type="project" value="UniProtKB-KW"/>
</dbReference>
<feature type="compositionally biased region" description="Low complexity" evidence="6">
    <location>
        <begin position="1211"/>
        <end position="1220"/>
    </location>
</feature>